<dbReference type="InterPro" id="IPR035897">
    <property type="entry name" value="Toll_tir_struct_dom_sf"/>
</dbReference>
<evidence type="ECO:0000259" key="2">
    <source>
        <dbReference type="PROSITE" id="PS50104"/>
    </source>
</evidence>
<dbReference type="Proteomes" id="UP000235015">
    <property type="component" value="Unassembled WGS sequence"/>
</dbReference>
<feature type="transmembrane region" description="Helical" evidence="1">
    <location>
        <begin position="545"/>
        <end position="562"/>
    </location>
</feature>
<organism evidence="3 4">
    <name type="scientific">Sedimenticola selenatireducens</name>
    <dbReference type="NCBI Taxonomy" id="191960"/>
    <lineage>
        <taxon>Bacteria</taxon>
        <taxon>Pseudomonadati</taxon>
        <taxon>Pseudomonadota</taxon>
        <taxon>Gammaproteobacteria</taxon>
        <taxon>Chromatiales</taxon>
        <taxon>Sedimenticolaceae</taxon>
        <taxon>Sedimenticola</taxon>
    </lineage>
</organism>
<dbReference type="Pfam" id="PF13676">
    <property type="entry name" value="TIR_2"/>
    <property type="match status" value="1"/>
</dbReference>
<protein>
    <recommendedName>
        <fullName evidence="2">TIR domain-containing protein</fullName>
    </recommendedName>
</protein>
<dbReference type="STRING" id="1111735.GCA_000428045_01232"/>
<keyword evidence="1" id="KW-1133">Transmembrane helix</keyword>
<feature type="transmembrane region" description="Helical" evidence="1">
    <location>
        <begin position="522"/>
        <end position="539"/>
    </location>
</feature>
<feature type="transmembrane region" description="Helical" evidence="1">
    <location>
        <begin position="172"/>
        <end position="193"/>
    </location>
</feature>
<accession>A0A2N6CR99</accession>
<dbReference type="GO" id="GO:0007165">
    <property type="term" value="P:signal transduction"/>
    <property type="evidence" value="ECO:0007669"/>
    <property type="project" value="InterPro"/>
</dbReference>
<keyword evidence="1" id="KW-0472">Membrane</keyword>
<evidence type="ECO:0000256" key="1">
    <source>
        <dbReference type="SAM" id="Phobius"/>
    </source>
</evidence>
<name>A0A2N6CR99_9GAMM</name>
<keyword evidence="1" id="KW-0812">Transmembrane</keyword>
<evidence type="ECO:0000313" key="4">
    <source>
        <dbReference type="Proteomes" id="UP000235015"/>
    </source>
</evidence>
<feature type="transmembrane region" description="Helical" evidence="1">
    <location>
        <begin position="491"/>
        <end position="510"/>
    </location>
</feature>
<gene>
    <name evidence="3" type="ORF">C0630_19305</name>
</gene>
<reference evidence="3 4" key="1">
    <citation type="submission" date="2017-11" db="EMBL/GenBank/DDBJ databases">
        <title>Genome-resolved metagenomics identifies genetic mobility, metabolic interactions, and unexpected diversity in perchlorate-reducing communities.</title>
        <authorList>
            <person name="Barnum T.P."/>
            <person name="Figueroa I.A."/>
            <person name="Carlstrom C.I."/>
            <person name="Lucas L.N."/>
            <person name="Engelbrektson A.L."/>
            <person name="Coates J.D."/>
        </authorList>
    </citation>
    <scope>NUCLEOTIDE SEQUENCE [LARGE SCALE GENOMIC DNA]</scope>
    <source>
        <strain evidence="3">BM301</strain>
    </source>
</reference>
<dbReference type="AlphaFoldDB" id="A0A2N6CR99"/>
<dbReference type="InterPro" id="IPR000157">
    <property type="entry name" value="TIR_dom"/>
</dbReference>
<dbReference type="PROSITE" id="PS50104">
    <property type="entry name" value="TIR"/>
    <property type="match status" value="1"/>
</dbReference>
<proteinExistence type="predicted"/>
<dbReference type="Pfam" id="PF05226">
    <property type="entry name" value="CHASE2"/>
    <property type="match status" value="1"/>
</dbReference>
<dbReference type="EMBL" id="PKUN01000031">
    <property type="protein sequence ID" value="PLX59575.1"/>
    <property type="molecule type" value="Genomic_DNA"/>
</dbReference>
<sequence>MKKVFISYRRKESSGYSRLVYDRLRAAQPDWDIFMDVEGIPVGENWRNVLGARIDSSDIMIVLIGREWLTMTEPNGVRRLDNPDDVTRWEIASALEKKKKLIPVLLEDVPPLAKEELPALLSPLAGMQTLSIRHETFNADLENLIARTTGRGLREKLRWEQGRRALERSKRWSIPAITLLMLVILWVGLLDLFTLETRTTTWSLALADMLFPARLEANVSLVAIPGTFNTHAPSARATYAELISRLTEAGAGAILLDLVFHESRDQDETLSAAFEAAADAGTSVFFGFAELEERKPRAVKILAESAGGLGLVCVGRRLGYTMMMPIAMNYREAESRNEPDRISSLPGIALLGAAGRVSVDSLNPESNSLTLAAGDGRKLQYPISLLERIHATPKGCKAMNPDTQSALILLRLSPLAALRAYDRRIDMNAVLAGQFDGNIIRGRTVIVGLEAPEEEFTVAYGLGPEQRYGYELYADAINTLVTNRIVRPLGVYPQVFLMLAISSLGAWLGIKLLGRPAYFRRLVFAVLMFLYLLLSVYLVAEENLLLHTAYDLFTLTVAYLLFRRFSTKWLV</sequence>
<dbReference type="InterPro" id="IPR007890">
    <property type="entry name" value="CHASE2"/>
</dbReference>
<feature type="domain" description="TIR" evidence="2">
    <location>
        <begin position="1"/>
        <end position="145"/>
    </location>
</feature>
<dbReference type="Gene3D" id="3.40.50.10140">
    <property type="entry name" value="Toll/interleukin-1 receptor homology (TIR) domain"/>
    <property type="match status" value="1"/>
</dbReference>
<dbReference type="SMART" id="SM01080">
    <property type="entry name" value="CHASE2"/>
    <property type="match status" value="1"/>
</dbReference>
<comment type="caution">
    <text evidence="3">The sequence shown here is derived from an EMBL/GenBank/DDBJ whole genome shotgun (WGS) entry which is preliminary data.</text>
</comment>
<evidence type="ECO:0000313" key="3">
    <source>
        <dbReference type="EMBL" id="PLX59575.1"/>
    </source>
</evidence>
<dbReference type="SUPFAM" id="SSF52200">
    <property type="entry name" value="Toll/Interleukin receptor TIR domain"/>
    <property type="match status" value="1"/>
</dbReference>
<dbReference type="RefSeq" id="WP_273441030.1">
    <property type="nucleotide sequence ID" value="NZ_PKUN01000031.1"/>
</dbReference>